<dbReference type="Gene3D" id="3.10.450.50">
    <property type="match status" value="1"/>
</dbReference>
<feature type="compositionally biased region" description="Polar residues" evidence="1">
    <location>
        <begin position="512"/>
        <end position="522"/>
    </location>
</feature>
<dbReference type="AlphaFoldDB" id="A0A5N6YEI3"/>
<proteinExistence type="predicted"/>
<evidence type="ECO:0008006" key="3">
    <source>
        <dbReference type="Google" id="ProtNLM"/>
    </source>
</evidence>
<dbReference type="PANTHER" id="PTHR38436:SF3">
    <property type="entry name" value="CARBOXYMETHYLENEBUTENOLIDASE-RELATED"/>
    <property type="match status" value="1"/>
</dbReference>
<feature type="compositionally biased region" description="Basic and acidic residues" evidence="1">
    <location>
        <begin position="459"/>
        <end position="471"/>
    </location>
</feature>
<dbReference type="PANTHER" id="PTHR38436">
    <property type="entry name" value="POLYKETIDE CYCLASE SNOAL-LIKE DOMAIN"/>
    <property type="match status" value="1"/>
</dbReference>
<organism evidence="2">
    <name type="scientific">Aspergillus arachidicola</name>
    <dbReference type="NCBI Taxonomy" id="656916"/>
    <lineage>
        <taxon>Eukaryota</taxon>
        <taxon>Fungi</taxon>
        <taxon>Dikarya</taxon>
        <taxon>Ascomycota</taxon>
        <taxon>Pezizomycotina</taxon>
        <taxon>Eurotiomycetes</taxon>
        <taxon>Eurotiomycetidae</taxon>
        <taxon>Eurotiales</taxon>
        <taxon>Aspergillaceae</taxon>
        <taxon>Aspergillus</taxon>
        <taxon>Aspergillus subgen. Circumdati</taxon>
    </lineage>
</organism>
<dbReference type="InterPro" id="IPR009959">
    <property type="entry name" value="Cyclase_SnoaL-like"/>
</dbReference>
<feature type="region of interest" description="Disordered" evidence="1">
    <location>
        <begin position="429"/>
        <end position="532"/>
    </location>
</feature>
<feature type="compositionally biased region" description="Basic and acidic residues" evidence="1">
    <location>
        <begin position="481"/>
        <end position="511"/>
    </location>
</feature>
<protein>
    <recommendedName>
        <fullName evidence="3">Dienelactone hydrolase</fullName>
    </recommendedName>
</protein>
<dbReference type="InterPro" id="IPR032710">
    <property type="entry name" value="NTF2-like_dom_sf"/>
</dbReference>
<gene>
    <name evidence="2" type="ORF">BDV24DRAFT_131178</name>
</gene>
<dbReference type="Proteomes" id="UP000325558">
    <property type="component" value="Unassembled WGS sequence"/>
</dbReference>
<dbReference type="SUPFAM" id="SSF54427">
    <property type="entry name" value="NTF2-like"/>
    <property type="match status" value="1"/>
</dbReference>
<feature type="compositionally biased region" description="Basic residues" evidence="1">
    <location>
        <begin position="432"/>
        <end position="443"/>
    </location>
</feature>
<dbReference type="GO" id="GO:0030638">
    <property type="term" value="P:polyketide metabolic process"/>
    <property type="evidence" value="ECO:0007669"/>
    <property type="project" value="InterPro"/>
</dbReference>
<dbReference type="EMBL" id="ML737137">
    <property type="protein sequence ID" value="KAE8342010.1"/>
    <property type="molecule type" value="Genomic_DNA"/>
</dbReference>
<accession>A0A5N6YEI3</accession>
<name>A0A5N6YEI3_9EURO</name>
<reference evidence="2" key="1">
    <citation type="submission" date="2019-04" db="EMBL/GenBank/DDBJ databases">
        <title>Friends and foes A comparative genomics study of 23 Aspergillus species from section Flavi.</title>
        <authorList>
            <consortium name="DOE Joint Genome Institute"/>
            <person name="Kjaerbolling I."/>
            <person name="Vesth T."/>
            <person name="Frisvad J.C."/>
            <person name="Nybo J.L."/>
            <person name="Theobald S."/>
            <person name="Kildgaard S."/>
            <person name="Isbrandt T."/>
            <person name="Kuo A."/>
            <person name="Sato A."/>
            <person name="Lyhne E.K."/>
            <person name="Kogle M.E."/>
            <person name="Wiebenga A."/>
            <person name="Kun R.S."/>
            <person name="Lubbers R.J."/>
            <person name="Makela M.R."/>
            <person name="Barry K."/>
            <person name="Chovatia M."/>
            <person name="Clum A."/>
            <person name="Daum C."/>
            <person name="Haridas S."/>
            <person name="He G."/>
            <person name="LaButti K."/>
            <person name="Lipzen A."/>
            <person name="Mondo S."/>
            <person name="Riley R."/>
            <person name="Salamov A."/>
            <person name="Simmons B.A."/>
            <person name="Magnuson J.K."/>
            <person name="Henrissat B."/>
            <person name="Mortensen U.H."/>
            <person name="Larsen T.O."/>
            <person name="Devries R.P."/>
            <person name="Grigoriev I.V."/>
            <person name="Machida M."/>
            <person name="Baker S.E."/>
            <person name="Andersen M.R."/>
        </authorList>
    </citation>
    <scope>NUCLEOTIDE SEQUENCE</scope>
    <source>
        <strain evidence="2">CBS 117612</strain>
    </source>
</reference>
<dbReference type="OrthoDB" id="5440at2759"/>
<evidence type="ECO:0000313" key="2">
    <source>
        <dbReference type="EMBL" id="KAE8342010.1"/>
    </source>
</evidence>
<evidence type="ECO:0000256" key="1">
    <source>
        <dbReference type="SAM" id="MobiDB-lite"/>
    </source>
</evidence>
<sequence length="532" mass="59751">MRGTVPELPNLHRIYQRQSITHKGPKTKIRKKRQMATISINAPGATGFLYNNASGKARLCISAETPDFDTETLRNWRDEGFDVIYVPYDGDQREYVARLKSVKEGLGVGENYAVLAFGDAASFCLDYYLKPTNCSRLCALVTYYPTNIPDTRSQYPPSVRILTHLAGTTVDVTTTPTVVGLQGKKKRRTRQINPGMGTGERLNIGHTAYTYEYVQPGFAEHDLDEYDRLACDLAFSRTLQVLRRGFNKDIDLEERWEEHLEAKFFSMDLSNAMEPYVNHINPAVTYVPTVSGGIGNHALRRFYEQNFLRQLPPSMRLRLISRTIGVDRVADELHATFQHTQEVPWMLPGVPPTNKQVEVILVSIVSLRAGRLYSEHVYWDQASVLVQVGLLDPKLVPQGVHGVDRLPVVGREAARRILDENPEVEKKEYHNRLIRRAKAKKKGKDGVTPGVEESGTEYIKSEAEKPLENGKGKGKTVQKQPPEHGPEGNESHKNDGTEDNQENKAEEDGQDRAQTPTPSKGSASVEDANDEE</sequence>